<sequence length="121" mass="12803">MLERQERTALILLVLVVTIVLAAHLLLDTVAKPLVAAPYSETVEDGTLVMLEGSVDAVSVTRTGGHLLLSVAGVPVFVPAGSATGLDLHEGDPVFIYGTVQTYRGEKEVVVNSPGDIRILR</sequence>
<reference evidence="1 2" key="1">
    <citation type="journal article" date="2015" name="Int. J. Syst. Evol. Microbiol.">
        <title>Methanoculleus taiwanensis sp. nov., a methanogen isolated from deep marine sediment at the deformation front area near Taiwan.</title>
        <authorList>
            <person name="Weng C.Y."/>
            <person name="Chen S.C."/>
            <person name="Lai M.C."/>
            <person name="Wu S.Y."/>
            <person name="Lin S."/>
            <person name="Yang T.F."/>
            <person name="Chen P.C."/>
        </authorList>
    </citation>
    <scope>NUCLEOTIDE SEQUENCE [LARGE SCALE GENOMIC DNA]</scope>
    <source>
        <strain evidence="1 2">CYW4</strain>
    </source>
</reference>
<organism evidence="1 2">
    <name type="scientific">Methanoculleus taiwanensis</name>
    <dbReference type="NCBI Taxonomy" id="1550565"/>
    <lineage>
        <taxon>Archaea</taxon>
        <taxon>Methanobacteriati</taxon>
        <taxon>Methanobacteriota</taxon>
        <taxon>Stenosarchaea group</taxon>
        <taxon>Methanomicrobia</taxon>
        <taxon>Methanomicrobiales</taxon>
        <taxon>Methanomicrobiaceae</taxon>
        <taxon>Methanoculleus</taxon>
    </lineage>
</organism>
<keyword evidence="2" id="KW-1185">Reference proteome</keyword>
<gene>
    <name evidence="1" type="ORF">ABH15_00955</name>
</gene>
<evidence type="ECO:0008006" key="3">
    <source>
        <dbReference type="Google" id="ProtNLM"/>
    </source>
</evidence>
<accession>A0A498H232</accession>
<dbReference type="OrthoDB" id="105746at2157"/>
<name>A0A498H232_9EURY</name>
<proteinExistence type="predicted"/>
<protein>
    <recommendedName>
        <fullName evidence="3">Nucleotide-binding protein</fullName>
    </recommendedName>
</protein>
<evidence type="ECO:0000313" key="1">
    <source>
        <dbReference type="EMBL" id="RXE56773.1"/>
    </source>
</evidence>
<dbReference type="RefSeq" id="WP_128692500.1">
    <property type="nucleotide sequence ID" value="NZ_LHQS01000001.1"/>
</dbReference>
<dbReference type="EMBL" id="LHQS01000001">
    <property type="protein sequence ID" value="RXE56773.1"/>
    <property type="molecule type" value="Genomic_DNA"/>
</dbReference>
<comment type="caution">
    <text evidence="1">The sequence shown here is derived from an EMBL/GenBank/DDBJ whole genome shotgun (WGS) entry which is preliminary data.</text>
</comment>
<dbReference type="AlphaFoldDB" id="A0A498H232"/>
<evidence type="ECO:0000313" key="2">
    <source>
        <dbReference type="Proteomes" id="UP000290932"/>
    </source>
</evidence>
<dbReference type="Proteomes" id="UP000290932">
    <property type="component" value="Unassembled WGS sequence"/>
</dbReference>
<dbReference type="CDD" id="cd03524">
    <property type="entry name" value="RPA2_OBF_family"/>
    <property type="match status" value="1"/>
</dbReference>